<comment type="caution">
    <text evidence="1">The sequence shown here is derived from an EMBL/GenBank/DDBJ whole genome shotgun (WGS) entry which is preliminary data.</text>
</comment>
<proteinExistence type="predicted"/>
<keyword evidence="2" id="KW-1185">Reference proteome</keyword>
<gene>
    <name evidence="1" type="ORF">RhiirA4_467753</name>
</gene>
<protein>
    <submittedName>
        <fullName evidence="1">Uncharacterized protein</fullName>
    </submittedName>
</protein>
<evidence type="ECO:0000313" key="2">
    <source>
        <dbReference type="Proteomes" id="UP000234323"/>
    </source>
</evidence>
<organism evidence="1 2">
    <name type="scientific">Rhizophagus irregularis</name>
    <dbReference type="NCBI Taxonomy" id="588596"/>
    <lineage>
        <taxon>Eukaryota</taxon>
        <taxon>Fungi</taxon>
        <taxon>Fungi incertae sedis</taxon>
        <taxon>Mucoromycota</taxon>
        <taxon>Glomeromycotina</taxon>
        <taxon>Glomeromycetes</taxon>
        <taxon>Glomerales</taxon>
        <taxon>Glomeraceae</taxon>
        <taxon>Rhizophagus</taxon>
    </lineage>
</organism>
<dbReference type="AlphaFoldDB" id="A0A2I1GWG5"/>
<evidence type="ECO:0000313" key="1">
    <source>
        <dbReference type="EMBL" id="PKY50967.1"/>
    </source>
</evidence>
<name>A0A2I1GWG5_9GLOM</name>
<accession>A0A2I1GWG5</accession>
<sequence>MNATPGTSYHYLIGVDRELAEYTECAVWIEDINHNLIAGVHDHHICDGQKHPYYAYYVDSDVQYWVHATVYLSLRDDKIRGPYQKRDTCFRIHGNAERWYFDETDCGGGVPQVDQYILVDFLNFKNFPESVNSDAIQPTLNSECFDCQLDESDLNEINHNEENNIE</sequence>
<dbReference type="EMBL" id="LLXI01000948">
    <property type="protein sequence ID" value="PKY50967.1"/>
    <property type="molecule type" value="Genomic_DNA"/>
</dbReference>
<reference evidence="1 2" key="1">
    <citation type="submission" date="2015-10" db="EMBL/GenBank/DDBJ databases">
        <title>Genome analyses suggest a sexual origin of heterokaryosis in a supposedly ancient asexual fungus.</title>
        <authorList>
            <person name="Ropars J."/>
            <person name="Sedzielewska K."/>
            <person name="Noel J."/>
            <person name="Charron P."/>
            <person name="Farinelli L."/>
            <person name="Marton T."/>
            <person name="Kruger M."/>
            <person name="Pelin A."/>
            <person name="Brachmann A."/>
            <person name="Corradi N."/>
        </authorList>
    </citation>
    <scope>NUCLEOTIDE SEQUENCE [LARGE SCALE GENOMIC DNA]</scope>
    <source>
        <strain evidence="1 2">A4</strain>
    </source>
</reference>
<dbReference type="Proteomes" id="UP000234323">
    <property type="component" value="Unassembled WGS sequence"/>
</dbReference>